<gene>
    <name evidence="4" type="ORF">BDP27DRAFT_1164848</name>
</gene>
<dbReference type="Pfam" id="PF00098">
    <property type="entry name" value="zf-CCHC"/>
    <property type="match status" value="1"/>
</dbReference>
<evidence type="ECO:0000313" key="5">
    <source>
        <dbReference type="Proteomes" id="UP000772434"/>
    </source>
</evidence>
<evidence type="ECO:0000256" key="1">
    <source>
        <dbReference type="ARBA" id="ARBA00022664"/>
    </source>
</evidence>
<dbReference type="PROSITE" id="PS50158">
    <property type="entry name" value="ZF_CCHC"/>
    <property type="match status" value="1"/>
</dbReference>
<comment type="caution">
    <text evidence="4">The sequence shown here is derived from an EMBL/GenBank/DDBJ whole genome shotgun (WGS) entry which is preliminary data.</text>
</comment>
<sequence length="118" mass="12690">LATFIGEVKAVQFKMEEAGLDVSDQEIILAITLGLLPSYATVISSFNTVAADVLTLDYVTNQLLNDEVAQLADGTSKPTTTNIEHDAKDMALAAAAPAVNRTCFFCDKHGHFKDECPE</sequence>
<evidence type="ECO:0000259" key="3">
    <source>
        <dbReference type="PROSITE" id="PS50158"/>
    </source>
</evidence>
<protein>
    <recommendedName>
        <fullName evidence="3">CCHC-type domain-containing protein</fullName>
    </recommendedName>
</protein>
<dbReference type="InterPro" id="IPR001878">
    <property type="entry name" value="Znf_CCHC"/>
</dbReference>
<dbReference type="EMBL" id="JADNRY010000016">
    <property type="protein sequence ID" value="KAF9073833.1"/>
    <property type="molecule type" value="Genomic_DNA"/>
</dbReference>
<name>A0A9P5UD44_9AGAR</name>
<reference evidence="4" key="1">
    <citation type="submission" date="2020-11" db="EMBL/GenBank/DDBJ databases">
        <authorList>
            <consortium name="DOE Joint Genome Institute"/>
            <person name="Ahrendt S."/>
            <person name="Riley R."/>
            <person name="Andreopoulos W."/>
            <person name="Labutti K."/>
            <person name="Pangilinan J."/>
            <person name="Ruiz-Duenas F.J."/>
            <person name="Barrasa J.M."/>
            <person name="Sanchez-Garcia M."/>
            <person name="Camarero S."/>
            <person name="Miyauchi S."/>
            <person name="Serrano A."/>
            <person name="Linde D."/>
            <person name="Babiker R."/>
            <person name="Drula E."/>
            <person name="Ayuso-Fernandez I."/>
            <person name="Pacheco R."/>
            <person name="Padilla G."/>
            <person name="Ferreira P."/>
            <person name="Barriuso J."/>
            <person name="Kellner H."/>
            <person name="Castanera R."/>
            <person name="Alfaro M."/>
            <person name="Ramirez L."/>
            <person name="Pisabarro A.G."/>
            <person name="Kuo A."/>
            <person name="Tritt A."/>
            <person name="Lipzen A."/>
            <person name="He G."/>
            <person name="Yan M."/>
            <person name="Ng V."/>
            <person name="Cullen D."/>
            <person name="Martin F."/>
            <person name="Rosso M.-N."/>
            <person name="Henrissat B."/>
            <person name="Hibbett D."/>
            <person name="Martinez A.T."/>
            <person name="Grigoriev I.V."/>
        </authorList>
    </citation>
    <scope>NUCLEOTIDE SEQUENCE</scope>
    <source>
        <strain evidence="4">AH 40177</strain>
    </source>
</reference>
<accession>A0A9P5UD44</accession>
<organism evidence="4 5">
    <name type="scientific">Rhodocollybia butyracea</name>
    <dbReference type="NCBI Taxonomy" id="206335"/>
    <lineage>
        <taxon>Eukaryota</taxon>
        <taxon>Fungi</taxon>
        <taxon>Dikarya</taxon>
        <taxon>Basidiomycota</taxon>
        <taxon>Agaricomycotina</taxon>
        <taxon>Agaricomycetes</taxon>
        <taxon>Agaricomycetidae</taxon>
        <taxon>Agaricales</taxon>
        <taxon>Marasmiineae</taxon>
        <taxon>Omphalotaceae</taxon>
        <taxon>Rhodocollybia</taxon>
    </lineage>
</organism>
<feature type="domain" description="CCHC-type" evidence="3">
    <location>
        <begin position="103"/>
        <end position="118"/>
    </location>
</feature>
<dbReference type="OrthoDB" id="3265539at2759"/>
<feature type="non-terminal residue" evidence="4">
    <location>
        <position position="1"/>
    </location>
</feature>
<dbReference type="Proteomes" id="UP000772434">
    <property type="component" value="Unassembled WGS sequence"/>
</dbReference>
<keyword evidence="2" id="KW-0863">Zinc-finger</keyword>
<keyword evidence="2" id="KW-0862">Zinc</keyword>
<keyword evidence="2" id="KW-0479">Metal-binding</keyword>
<keyword evidence="1" id="KW-0507">mRNA processing</keyword>
<dbReference type="SUPFAM" id="SSF57756">
    <property type="entry name" value="Retrovirus zinc finger-like domains"/>
    <property type="match status" value="1"/>
</dbReference>
<dbReference type="GO" id="GO:0006397">
    <property type="term" value="P:mRNA processing"/>
    <property type="evidence" value="ECO:0007669"/>
    <property type="project" value="UniProtKB-KW"/>
</dbReference>
<feature type="non-terminal residue" evidence="4">
    <location>
        <position position="118"/>
    </location>
</feature>
<proteinExistence type="predicted"/>
<dbReference type="InterPro" id="IPR036875">
    <property type="entry name" value="Znf_CCHC_sf"/>
</dbReference>
<evidence type="ECO:0000313" key="4">
    <source>
        <dbReference type="EMBL" id="KAF9073833.1"/>
    </source>
</evidence>
<dbReference type="AlphaFoldDB" id="A0A9P5UD44"/>
<dbReference type="GO" id="GO:0008270">
    <property type="term" value="F:zinc ion binding"/>
    <property type="evidence" value="ECO:0007669"/>
    <property type="project" value="UniProtKB-KW"/>
</dbReference>
<evidence type="ECO:0000256" key="2">
    <source>
        <dbReference type="PROSITE-ProRule" id="PRU00047"/>
    </source>
</evidence>
<dbReference type="GO" id="GO:0003676">
    <property type="term" value="F:nucleic acid binding"/>
    <property type="evidence" value="ECO:0007669"/>
    <property type="project" value="InterPro"/>
</dbReference>
<keyword evidence="5" id="KW-1185">Reference proteome</keyword>